<evidence type="ECO:0000256" key="11">
    <source>
        <dbReference type="ARBA" id="ARBA00044903"/>
    </source>
</evidence>
<feature type="transmembrane region" description="Helical" evidence="20">
    <location>
        <begin position="317"/>
        <end position="339"/>
    </location>
</feature>
<dbReference type="SUPFAM" id="SSF103473">
    <property type="entry name" value="MFS general substrate transporter"/>
    <property type="match status" value="1"/>
</dbReference>
<evidence type="ECO:0000256" key="9">
    <source>
        <dbReference type="ARBA" id="ARBA00044899"/>
    </source>
</evidence>
<dbReference type="Gene3D" id="1.20.1250.20">
    <property type="entry name" value="MFS general substrate transporter like domains"/>
    <property type="match status" value="2"/>
</dbReference>
<comment type="catalytic activity">
    <reaction evidence="12">
        <text>L-histidyl-L-alpha-amino acid(out) = L-histidyl-L-alpha-amino acid(in)</text>
        <dbReference type="Rhea" id="RHEA:79379"/>
        <dbReference type="ChEBI" id="CHEBI:229964"/>
    </reaction>
</comment>
<evidence type="ECO:0000256" key="13">
    <source>
        <dbReference type="ARBA" id="ARBA00044919"/>
    </source>
</evidence>
<evidence type="ECO:0000256" key="4">
    <source>
        <dbReference type="ARBA" id="ARBA00044881"/>
    </source>
</evidence>
<dbReference type="PANTHER" id="PTHR23512">
    <property type="entry name" value="MAJOR FACILITATOR SUPERFAMILY DOMAIN-CONTAINING PROTEIN 1"/>
    <property type="match status" value="1"/>
</dbReference>
<comment type="catalytic activity">
    <reaction evidence="11">
        <text>L-arginyl-glycine(out) = L-arginyl-glycine(in)</text>
        <dbReference type="Rhea" id="RHEA:79391"/>
        <dbReference type="ChEBI" id="CHEBI:229955"/>
    </reaction>
</comment>
<evidence type="ECO:0000256" key="10">
    <source>
        <dbReference type="ARBA" id="ARBA00044900"/>
    </source>
</evidence>
<dbReference type="GO" id="GO:0016020">
    <property type="term" value="C:membrane"/>
    <property type="evidence" value="ECO:0007669"/>
    <property type="project" value="UniProtKB-SubCell"/>
</dbReference>
<evidence type="ECO:0000256" key="18">
    <source>
        <dbReference type="ARBA" id="ARBA00046376"/>
    </source>
</evidence>
<keyword evidence="20" id="KW-0472">Membrane</keyword>
<feature type="compositionally biased region" description="Polar residues" evidence="19">
    <location>
        <begin position="12"/>
        <end position="22"/>
    </location>
</feature>
<keyword evidence="20" id="KW-0812">Transmembrane</keyword>
<evidence type="ECO:0000256" key="14">
    <source>
        <dbReference type="ARBA" id="ARBA00044924"/>
    </source>
</evidence>
<feature type="transmembrane region" description="Helical" evidence="20">
    <location>
        <begin position="475"/>
        <end position="500"/>
    </location>
</feature>
<dbReference type="InterPro" id="IPR052187">
    <property type="entry name" value="MFSD1"/>
</dbReference>
<evidence type="ECO:0000256" key="7">
    <source>
        <dbReference type="ARBA" id="ARBA00044893"/>
    </source>
</evidence>
<comment type="catalytic activity">
    <reaction evidence="8">
        <text>L-aspartyl-L-lysine(out) = L-aspartyl-L-lysine(in)</text>
        <dbReference type="Rhea" id="RHEA:79411"/>
        <dbReference type="ChEBI" id="CHEBI:229953"/>
    </reaction>
</comment>
<name>A0A2G4SH31_RHIZD</name>
<feature type="transmembrane region" description="Helical" evidence="20">
    <location>
        <begin position="84"/>
        <end position="104"/>
    </location>
</feature>
<evidence type="ECO:0000313" key="22">
    <source>
        <dbReference type="EMBL" id="PHZ08080.1"/>
    </source>
</evidence>
<dbReference type="GeneID" id="35438058"/>
<protein>
    <recommendedName>
        <fullName evidence="15">Lysosomal dipeptide transporter MFSD1</fullName>
    </recommendedName>
    <alternativeName>
        <fullName evidence="16">Major facilitator superfamily domain-containing protein 1</fullName>
    </alternativeName>
</protein>
<dbReference type="GO" id="GO:0022857">
    <property type="term" value="F:transmembrane transporter activity"/>
    <property type="evidence" value="ECO:0007669"/>
    <property type="project" value="InterPro"/>
</dbReference>
<feature type="transmembrane region" description="Helical" evidence="20">
    <location>
        <begin position="111"/>
        <end position="130"/>
    </location>
</feature>
<comment type="catalytic activity">
    <reaction evidence="4">
        <text>L-alpha-aminoacyl-L-arginine(out) = L-alpha-aminoacyl-L-arginine(in)</text>
        <dbReference type="Rhea" id="RHEA:79367"/>
        <dbReference type="ChEBI" id="CHEBI:229968"/>
    </reaction>
</comment>
<comment type="catalytic activity">
    <reaction evidence="5">
        <text>L-alpha-aminoacyl-L-histidine(out) = L-alpha-aminoacyl-L-histidine(in)</text>
        <dbReference type="Rhea" id="RHEA:79375"/>
        <dbReference type="ChEBI" id="CHEBI:229967"/>
    </reaction>
</comment>
<comment type="catalytic activity">
    <reaction evidence="7">
        <text>L-alpha-aminoacyl-L-lysine(out) = L-alpha-aminoacyl-L-lysine(in)</text>
        <dbReference type="Rhea" id="RHEA:79383"/>
        <dbReference type="ChEBI" id="CHEBI:229966"/>
    </reaction>
</comment>
<keyword evidence="23" id="KW-1185">Reference proteome</keyword>
<comment type="subunit">
    <text evidence="18">Homodimer. Interacts with lysosomal protein GLMP (via lumenal domain); the interaction starts while both proteins are still in the endoplasmic reticulum and is required for stabilization of MFSD1 in lysosomes but has no direct effect on its targeting to lysosomes or transporter activity.</text>
</comment>
<feature type="transmembrane region" description="Helical" evidence="20">
    <location>
        <begin position="345"/>
        <end position="369"/>
    </location>
</feature>
<dbReference type="EMBL" id="KZ303868">
    <property type="protein sequence ID" value="PHZ08080.1"/>
    <property type="molecule type" value="Genomic_DNA"/>
</dbReference>
<evidence type="ECO:0000256" key="8">
    <source>
        <dbReference type="ARBA" id="ARBA00044898"/>
    </source>
</evidence>
<comment type="catalytic activity">
    <reaction evidence="14">
        <text>L-lysyl-glycine(out) = L-lysyl-glycine(in)</text>
        <dbReference type="Rhea" id="RHEA:79407"/>
        <dbReference type="ChEBI" id="CHEBI:191202"/>
    </reaction>
</comment>
<dbReference type="Proteomes" id="UP000242254">
    <property type="component" value="Unassembled WGS sequence"/>
</dbReference>
<comment type="subcellular location">
    <subcellularLocation>
        <location evidence="1">Membrane</location>
        <topology evidence="1">Multi-pass membrane protein</topology>
    </subcellularLocation>
</comment>
<comment type="function">
    <text evidence="17">Lysosomal dipeptide uniporter that selectively exports lysine, arginine or histidine-containing dipeptides with a net positive charge from the lysosome lumen into the cytosol. Could play a role in a specific type of protein O-glycosylation indirectly regulating macrophages migration and tissue invasion. Also essential for liver homeostasis.</text>
</comment>
<dbReference type="Pfam" id="PF07690">
    <property type="entry name" value="MFS_1"/>
    <property type="match status" value="1"/>
</dbReference>
<feature type="transmembrane region" description="Helical" evidence="20">
    <location>
        <begin position="44"/>
        <end position="64"/>
    </location>
</feature>
<comment type="catalytic activity">
    <reaction evidence="3">
        <text>L-histidyl-glycine(out) = L-histidyl-glycine(in)</text>
        <dbReference type="Rhea" id="RHEA:79395"/>
        <dbReference type="ChEBI" id="CHEBI:229957"/>
    </reaction>
</comment>
<comment type="catalytic activity">
    <reaction evidence="9">
        <text>L-arginyl-L-alpha-amino acid(out) = L-arginyl-L-alpha-amino acid(in)</text>
        <dbReference type="Rhea" id="RHEA:79371"/>
        <dbReference type="ChEBI" id="CHEBI:84315"/>
    </reaction>
</comment>
<evidence type="ECO:0000256" key="16">
    <source>
        <dbReference type="ARBA" id="ARBA00045018"/>
    </source>
</evidence>
<evidence type="ECO:0000256" key="6">
    <source>
        <dbReference type="ARBA" id="ARBA00044891"/>
    </source>
</evidence>
<gene>
    <name evidence="22" type="ORF">RHIMIDRAFT_208548</name>
</gene>
<feature type="transmembrane region" description="Helical" evidence="20">
    <location>
        <begin position="260"/>
        <end position="281"/>
    </location>
</feature>
<dbReference type="InterPro" id="IPR011701">
    <property type="entry name" value="MFS"/>
</dbReference>
<reference evidence="22 23" key="1">
    <citation type="journal article" date="2016" name="Proc. Natl. Acad. Sci. U.S.A.">
        <title>Lipid metabolic changes in an early divergent fungus govern the establishment of a mutualistic symbiosis with endobacteria.</title>
        <authorList>
            <person name="Lastovetsky O.A."/>
            <person name="Gaspar M.L."/>
            <person name="Mondo S.J."/>
            <person name="LaButti K.M."/>
            <person name="Sandor L."/>
            <person name="Grigoriev I.V."/>
            <person name="Henry S.A."/>
            <person name="Pawlowska T.E."/>
        </authorList>
    </citation>
    <scope>NUCLEOTIDE SEQUENCE [LARGE SCALE GENOMIC DNA]</scope>
    <source>
        <strain evidence="22 23">ATCC 52813</strain>
    </source>
</reference>
<evidence type="ECO:0000313" key="23">
    <source>
        <dbReference type="Proteomes" id="UP000242254"/>
    </source>
</evidence>
<organism evidence="22 23">
    <name type="scientific">Rhizopus microsporus ATCC 52813</name>
    <dbReference type="NCBI Taxonomy" id="1340429"/>
    <lineage>
        <taxon>Eukaryota</taxon>
        <taxon>Fungi</taxon>
        <taxon>Fungi incertae sedis</taxon>
        <taxon>Mucoromycota</taxon>
        <taxon>Mucoromycotina</taxon>
        <taxon>Mucoromycetes</taxon>
        <taxon>Mucorales</taxon>
        <taxon>Mucorineae</taxon>
        <taxon>Rhizopodaceae</taxon>
        <taxon>Rhizopus</taxon>
    </lineage>
</organism>
<feature type="transmembrane region" description="Helical" evidence="20">
    <location>
        <begin position="169"/>
        <end position="192"/>
    </location>
</feature>
<evidence type="ECO:0000256" key="19">
    <source>
        <dbReference type="SAM" id="MobiDB-lite"/>
    </source>
</evidence>
<dbReference type="PANTHER" id="PTHR23512:SF12">
    <property type="entry name" value="TRANSPORTER, PUTATIVE (AFU_ORTHOLOGUE AFUA_4G00260)-RELATED"/>
    <property type="match status" value="1"/>
</dbReference>
<feature type="region of interest" description="Disordered" evidence="19">
    <location>
        <begin position="1"/>
        <end position="22"/>
    </location>
</feature>
<dbReference type="STRING" id="1340429.A0A2G4SH31"/>
<comment type="catalytic activity">
    <reaction evidence="6">
        <text>L-lysyl-L-alpha-amino acid(out) = L-lysyl-L-alpha-amino acid(in)</text>
        <dbReference type="Rhea" id="RHEA:79387"/>
        <dbReference type="ChEBI" id="CHEBI:229965"/>
    </reaction>
</comment>
<keyword evidence="20" id="KW-1133">Transmembrane helix</keyword>
<evidence type="ECO:0000256" key="20">
    <source>
        <dbReference type="SAM" id="Phobius"/>
    </source>
</evidence>
<evidence type="ECO:0000256" key="2">
    <source>
        <dbReference type="ARBA" id="ARBA00044876"/>
    </source>
</evidence>
<comment type="catalytic activity">
    <reaction evidence="10">
        <text>L-lysyl-L-lysine(out) = L-lysyl-L-lysine(in)</text>
        <dbReference type="Rhea" id="RHEA:79403"/>
        <dbReference type="ChEBI" id="CHEBI:229956"/>
    </reaction>
</comment>
<dbReference type="InterPro" id="IPR036259">
    <property type="entry name" value="MFS_trans_sf"/>
</dbReference>
<comment type="catalytic activity">
    <reaction evidence="2">
        <text>L-lysyl-L-alanine(out) = L-lysyl-L-alanine(in)</text>
        <dbReference type="Rhea" id="RHEA:79399"/>
        <dbReference type="ChEBI" id="CHEBI:229954"/>
    </reaction>
</comment>
<evidence type="ECO:0000256" key="1">
    <source>
        <dbReference type="ARBA" id="ARBA00004141"/>
    </source>
</evidence>
<proteinExistence type="predicted"/>
<evidence type="ECO:0000256" key="12">
    <source>
        <dbReference type="ARBA" id="ARBA00044912"/>
    </source>
</evidence>
<evidence type="ECO:0000256" key="5">
    <source>
        <dbReference type="ARBA" id="ARBA00044884"/>
    </source>
</evidence>
<feature type="compositionally biased region" description="Basic and acidic residues" evidence="19">
    <location>
        <begin position="1"/>
        <end position="11"/>
    </location>
</feature>
<sequence>MSVDKPDEKQWVSDNPTATAETDSIQEHQAGDAALANAPWQYKLIALVTALCFPIGSHFSTSALSAMKAPIKANLHINNTQYGVISSSVFITTTVFPIFGGIFVDMFGSVWGTLTVNLVVILGSLLTAIAAKYHSFGLMVAARVIFGIGSGLIVTMQESILSKWFRTQNLAIAIGLQLSISRLATFLGTLVANPVAKRTGDWVWAFWLSFIICCFSIIMNVVYALVVRHLRRASGDGTGVLTHQDIEKLKQRKRFDWKGFIFAAVWSSFQTISTEFVQIHFGDVGVLAGYTASASQAVPIVATPLLGIIMDLYGCRIVILLISAIFLILSCVLLGWTYVNAVVGMVFYSISLAFGPISMITSIGMILPADYIGTGLGMYKSSNNIGTSILDIIVGVVQDHTKNQAYTGVMILFLVLACVGLLLISTLWASQYFVVDNLLEAGRKKRTALMKERNQEEIDLNKQGLDSYDNTRVKIVNCICLGLFITAMIVAWVLFFIYAANGSVST</sequence>
<accession>A0A2G4SH31</accession>
<feature type="transmembrane region" description="Helical" evidence="20">
    <location>
        <begin position="136"/>
        <end position="157"/>
    </location>
</feature>
<evidence type="ECO:0000256" key="15">
    <source>
        <dbReference type="ARBA" id="ARBA00044985"/>
    </source>
</evidence>
<comment type="catalytic activity">
    <reaction evidence="13">
        <text>L-alanyl-L-lysine(out) = L-alanyl-L-lysine(in)</text>
        <dbReference type="Rhea" id="RHEA:79415"/>
        <dbReference type="ChEBI" id="CHEBI:192470"/>
    </reaction>
</comment>
<evidence type="ECO:0000259" key="21">
    <source>
        <dbReference type="PROSITE" id="PS50850"/>
    </source>
</evidence>
<dbReference type="PROSITE" id="PS50850">
    <property type="entry name" value="MFS"/>
    <property type="match status" value="1"/>
</dbReference>
<dbReference type="InterPro" id="IPR020846">
    <property type="entry name" value="MFS_dom"/>
</dbReference>
<dbReference type="AlphaFoldDB" id="A0A2G4SH31"/>
<feature type="domain" description="Major facilitator superfamily (MFS) profile" evidence="21">
    <location>
        <begin position="46"/>
        <end position="432"/>
    </location>
</feature>
<feature type="transmembrane region" description="Helical" evidence="20">
    <location>
        <begin position="410"/>
        <end position="435"/>
    </location>
</feature>
<dbReference type="RefSeq" id="XP_023461788.1">
    <property type="nucleotide sequence ID" value="XM_023607068.1"/>
</dbReference>
<evidence type="ECO:0000256" key="17">
    <source>
        <dbReference type="ARBA" id="ARBA00045709"/>
    </source>
</evidence>
<feature type="transmembrane region" description="Helical" evidence="20">
    <location>
        <begin position="204"/>
        <end position="226"/>
    </location>
</feature>
<evidence type="ECO:0000256" key="3">
    <source>
        <dbReference type="ARBA" id="ARBA00044878"/>
    </source>
</evidence>